<feature type="domain" description="Glycosyl hydrolase family 13 catalytic" evidence="7">
    <location>
        <begin position="26"/>
        <end position="289"/>
    </location>
</feature>
<dbReference type="EMBL" id="KQ459580">
    <property type="protein sequence ID" value="KPI99289.1"/>
    <property type="molecule type" value="Genomic_DNA"/>
</dbReference>
<dbReference type="InterPro" id="IPR031319">
    <property type="entry name" value="A-amylase_C"/>
</dbReference>
<evidence type="ECO:0000256" key="2">
    <source>
        <dbReference type="ARBA" id="ARBA00001913"/>
    </source>
</evidence>
<protein>
    <recommendedName>
        <fullName evidence="4">alpha-amylase</fullName>
        <ecNumber evidence="4">3.2.1.1</ecNumber>
    </recommendedName>
</protein>
<dbReference type="SUPFAM" id="SSF51445">
    <property type="entry name" value="(Trans)glycosidases"/>
    <property type="match status" value="1"/>
</dbReference>
<keyword evidence="9" id="KW-1185">Reference proteome</keyword>
<dbReference type="Gene3D" id="2.60.40.1180">
    <property type="entry name" value="Golgi alpha-mannosidase II"/>
    <property type="match status" value="1"/>
</dbReference>
<gene>
    <name evidence="8" type="ORF">RR46_05473</name>
</gene>
<dbReference type="GO" id="GO:0046872">
    <property type="term" value="F:metal ion binding"/>
    <property type="evidence" value="ECO:0007669"/>
    <property type="project" value="UniProtKB-KW"/>
</dbReference>
<dbReference type="InterPro" id="IPR006048">
    <property type="entry name" value="A-amylase/branching_C"/>
</dbReference>
<accession>A0A194Q2R2</accession>
<dbReference type="Gene3D" id="3.20.20.80">
    <property type="entry name" value="Glycosidases"/>
    <property type="match status" value="2"/>
</dbReference>
<evidence type="ECO:0000313" key="8">
    <source>
        <dbReference type="EMBL" id="KPI99289.1"/>
    </source>
</evidence>
<evidence type="ECO:0000259" key="6">
    <source>
        <dbReference type="SMART" id="SM00632"/>
    </source>
</evidence>
<dbReference type="PANTHER" id="PTHR43447">
    <property type="entry name" value="ALPHA-AMYLASE"/>
    <property type="match status" value="1"/>
</dbReference>
<dbReference type="SUPFAM" id="SSF51011">
    <property type="entry name" value="Glycosyl hydrolase domain"/>
    <property type="match status" value="1"/>
</dbReference>
<dbReference type="GO" id="GO:0005975">
    <property type="term" value="P:carbohydrate metabolic process"/>
    <property type="evidence" value="ECO:0007669"/>
    <property type="project" value="InterPro"/>
</dbReference>
<comment type="cofactor">
    <cofactor evidence="2">
        <name>Ca(2+)</name>
        <dbReference type="ChEBI" id="CHEBI:29108"/>
    </cofactor>
</comment>
<evidence type="ECO:0000256" key="4">
    <source>
        <dbReference type="ARBA" id="ARBA00012595"/>
    </source>
</evidence>
<name>A0A194Q2R2_PAPXU</name>
<feature type="domain" description="Alpha-amylase C-terminal" evidence="6">
    <location>
        <begin position="298"/>
        <end position="386"/>
    </location>
</feature>
<dbReference type="CDD" id="cd11317">
    <property type="entry name" value="AmyAc_bac_euk_AmyA"/>
    <property type="match status" value="1"/>
</dbReference>
<keyword evidence="5" id="KW-0479">Metal-binding</keyword>
<organism evidence="8 9">
    <name type="scientific">Papilio xuthus</name>
    <name type="common">Asian swallowtail butterfly</name>
    <dbReference type="NCBI Taxonomy" id="66420"/>
    <lineage>
        <taxon>Eukaryota</taxon>
        <taxon>Metazoa</taxon>
        <taxon>Ecdysozoa</taxon>
        <taxon>Arthropoda</taxon>
        <taxon>Hexapoda</taxon>
        <taxon>Insecta</taxon>
        <taxon>Pterygota</taxon>
        <taxon>Neoptera</taxon>
        <taxon>Endopterygota</taxon>
        <taxon>Lepidoptera</taxon>
        <taxon>Glossata</taxon>
        <taxon>Ditrysia</taxon>
        <taxon>Papilionoidea</taxon>
        <taxon>Papilionidae</taxon>
        <taxon>Papilioninae</taxon>
        <taxon>Papilio</taxon>
    </lineage>
</organism>
<dbReference type="InterPro" id="IPR006047">
    <property type="entry name" value="GH13_cat_dom"/>
</dbReference>
<comment type="similarity">
    <text evidence="3">Belongs to the glycosyl hydrolase 13 family.</text>
</comment>
<dbReference type="GO" id="GO:0004556">
    <property type="term" value="F:alpha-amylase activity"/>
    <property type="evidence" value="ECO:0007669"/>
    <property type="project" value="UniProtKB-EC"/>
</dbReference>
<dbReference type="Proteomes" id="UP000053268">
    <property type="component" value="Unassembled WGS sequence"/>
</dbReference>
<dbReference type="SMART" id="SM00642">
    <property type="entry name" value="Aamy"/>
    <property type="match status" value="1"/>
</dbReference>
<dbReference type="AlphaFoldDB" id="A0A194Q2R2"/>
<evidence type="ECO:0000256" key="3">
    <source>
        <dbReference type="ARBA" id="ARBA00008061"/>
    </source>
</evidence>
<dbReference type="STRING" id="66420.A0A194Q2R2"/>
<dbReference type="EC" id="3.2.1.1" evidence="4"/>
<reference evidence="8 9" key="1">
    <citation type="journal article" date="2015" name="Nat. Commun.">
        <title>Outbred genome sequencing and CRISPR/Cas9 gene editing in butterflies.</title>
        <authorList>
            <person name="Li X."/>
            <person name="Fan D."/>
            <person name="Zhang W."/>
            <person name="Liu G."/>
            <person name="Zhang L."/>
            <person name="Zhao L."/>
            <person name="Fang X."/>
            <person name="Chen L."/>
            <person name="Dong Y."/>
            <person name="Chen Y."/>
            <person name="Ding Y."/>
            <person name="Zhao R."/>
            <person name="Feng M."/>
            <person name="Zhu Y."/>
            <person name="Feng Y."/>
            <person name="Jiang X."/>
            <person name="Zhu D."/>
            <person name="Xiang H."/>
            <person name="Feng X."/>
            <person name="Li S."/>
            <person name="Wang J."/>
            <person name="Zhang G."/>
            <person name="Kronforst M.R."/>
            <person name="Wang W."/>
        </authorList>
    </citation>
    <scope>NUCLEOTIDE SEQUENCE [LARGE SCALE GENOMIC DNA]</scope>
    <source>
        <strain evidence="8">Ya'a_city_454_Px</strain>
        <tissue evidence="8">Whole body</tissue>
    </source>
</reference>
<dbReference type="InterPro" id="IPR013780">
    <property type="entry name" value="Glyco_hydro_b"/>
</dbReference>
<evidence type="ECO:0000259" key="7">
    <source>
        <dbReference type="SMART" id="SM00642"/>
    </source>
</evidence>
<evidence type="ECO:0000313" key="9">
    <source>
        <dbReference type="Proteomes" id="UP000053268"/>
    </source>
</evidence>
<dbReference type="InterPro" id="IPR017853">
    <property type="entry name" value="GH"/>
</dbReference>
<dbReference type="Pfam" id="PF02806">
    <property type="entry name" value="Alpha-amylase_C"/>
    <property type="match status" value="1"/>
</dbReference>
<proteinExistence type="inferred from homology"/>
<dbReference type="SMART" id="SM00632">
    <property type="entry name" value="Aamy_C"/>
    <property type="match status" value="1"/>
</dbReference>
<comment type="catalytic activity">
    <reaction evidence="1">
        <text>Endohydrolysis of (1-&gt;4)-alpha-D-glucosidic linkages in polysaccharides containing three or more (1-&gt;4)-alpha-linked D-glucose units.</text>
        <dbReference type="EC" id="3.2.1.1"/>
    </reaction>
</comment>
<evidence type="ECO:0000256" key="1">
    <source>
        <dbReference type="ARBA" id="ARBA00000548"/>
    </source>
</evidence>
<evidence type="ECO:0000256" key="5">
    <source>
        <dbReference type="ARBA" id="ARBA00022723"/>
    </source>
</evidence>
<sequence>MVLILRACSCDHHHHHRRTNQLPDRSTIVHLFEWKWKDIAEECERFLAPKGYGGVQISPPSENVIINLSNGKRTWYERYQVMSYKLDTRSGDRDDFVNMTTRCNKVGVRVDAAKHMWPRDLREIYSRLRTLNTDYGFPPNTKPYIYQEVIYFGNEAIKPEEYTTLGDVTEFRASRNALKWLVSWGEQWGLSPSDTALTFIDNHDTQRSGNVLTYRESRPYKAAVAFMLAHPYGVPRIMSSYAFHSTDQGPPSDDKENIISPSINEDDTCGNGWVCEHRWRQIYQMVAFRNAVRYTAVQNWWDNGSCQIAFSRGEKGFIAFNGEAYPLNATLKTGLPKGEYCDVITGKKRGNSCTGTKVIVNDNGLADVYISNHAEDMHLAIHVGIENELKKEYDSKYQ</sequence>